<name>A0ABU7FXN9_9ACTN</name>
<keyword evidence="3" id="KW-1185">Reference proteome</keyword>
<sequence length="448" mass="48895">MNDLGALRQAVAEAEEHRALLNTGATDDERRLARSRLGDARRTVDEEVRTLAAEGFAPLLGRLDPEVPLALLPVRLETRLRPDEQGTDRLLVRLFPDDIHIEQHEQRPTEGEIQQARRYWRTVWRAGRAENTDRDRERLLNAAWGQLTGAVGAQRARWLVRLLTPESDTRPPTPVPDPHDPVPEPTLPAVTARGGGWTRAATASTLPDMFVVRAYQGDRLVGEQPGLAVPDVVQVGPDLDAVPTPGEPHLDPELLWLTKYEEAERKGLAVTVELGNGYDPHREPLLTRVVAFGVSGSLDPDASATRLTTLLSGREGHGEAAFVLQGTPTNNLPDARTPAATPPDVDRLLATTPATPADPWANGTRTAAALGLPAGTLDALPGADEPEQADARNLQLALWSATGDFYLDELLAKDKGGDELDVDRRWLRSHHFGHVRARGPLPVLRVGR</sequence>
<reference evidence="2" key="1">
    <citation type="submission" date="2024-01" db="EMBL/GenBank/DDBJ databases">
        <title>First draft genome sequence data of TA4-1, the type strain of Gram-positive actinobacterium Streptomyces chiangmaiensis.</title>
        <authorList>
            <person name="Yasawong M."/>
            <person name="Nantapong N."/>
        </authorList>
    </citation>
    <scope>NUCLEOTIDE SEQUENCE</scope>
    <source>
        <strain evidence="2">TA4-1</strain>
    </source>
</reference>
<accession>A0ABU7FXN9</accession>
<evidence type="ECO:0000256" key="1">
    <source>
        <dbReference type="SAM" id="MobiDB-lite"/>
    </source>
</evidence>
<comment type="caution">
    <text evidence="2">The sequence shown here is derived from an EMBL/GenBank/DDBJ whole genome shotgun (WGS) entry which is preliminary data.</text>
</comment>
<feature type="non-terminal residue" evidence="2">
    <location>
        <position position="448"/>
    </location>
</feature>
<feature type="region of interest" description="Disordered" evidence="1">
    <location>
        <begin position="325"/>
        <end position="361"/>
    </location>
</feature>
<feature type="compositionally biased region" description="Low complexity" evidence="1">
    <location>
        <begin position="333"/>
        <end position="343"/>
    </location>
</feature>
<dbReference type="Proteomes" id="UP001333996">
    <property type="component" value="Unassembled WGS sequence"/>
</dbReference>
<evidence type="ECO:0000313" key="2">
    <source>
        <dbReference type="EMBL" id="MED7828866.1"/>
    </source>
</evidence>
<gene>
    <name evidence="2" type="ORF">VXC91_45365</name>
</gene>
<organism evidence="2 3">
    <name type="scientific">Streptomyces chiangmaiensis</name>
    <dbReference type="NCBI Taxonomy" id="766497"/>
    <lineage>
        <taxon>Bacteria</taxon>
        <taxon>Bacillati</taxon>
        <taxon>Actinomycetota</taxon>
        <taxon>Actinomycetes</taxon>
        <taxon>Kitasatosporales</taxon>
        <taxon>Streptomycetaceae</taxon>
        <taxon>Streptomyces</taxon>
    </lineage>
</organism>
<dbReference type="EMBL" id="JAYWVC010000540">
    <property type="protein sequence ID" value="MED7828866.1"/>
    <property type="molecule type" value="Genomic_DNA"/>
</dbReference>
<evidence type="ECO:0000313" key="3">
    <source>
        <dbReference type="Proteomes" id="UP001333996"/>
    </source>
</evidence>
<protein>
    <submittedName>
        <fullName evidence="2">Uncharacterized protein</fullName>
    </submittedName>
</protein>
<proteinExistence type="predicted"/>
<feature type="compositionally biased region" description="Low complexity" evidence="1">
    <location>
        <begin position="350"/>
        <end position="361"/>
    </location>
</feature>